<dbReference type="GO" id="GO:0005643">
    <property type="term" value="C:nuclear pore"/>
    <property type="evidence" value="ECO:0007669"/>
    <property type="project" value="UniProtKB-ARBA"/>
</dbReference>
<evidence type="ECO:0000259" key="9">
    <source>
        <dbReference type="Pfam" id="PF03177"/>
    </source>
</evidence>
<feature type="domain" description="Nucleoporin Nup133/Nup155-like N-terminal" evidence="10">
    <location>
        <begin position="53"/>
        <end position="349"/>
    </location>
</feature>
<evidence type="ECO:0000259" key="10">
    <source>
        <dbReference type="Pfam" id="PF08801"/>
    </source>
</evidence>
<evidence type="ECO:0000313" key="11">
    <source>
        <dbReference type="EMBL" id="KAL1492847.1"/>
    </source>
</evidence>
<dbReference type="AlphaFoldDB" id="A0ABD1EE02"/>
<sequence length="1133" mass="129072">MSALKTGFTPSKSNTSSRMSLNHSFKDVSQRRKPSSVNIILKRAHITVERFGLSVPVLIEEAFSFSERNSVITGKVCPNGYAWVVCGRKLFIWQYQNMQVGSPSKQPKHPTCYELKLPQSDLAHRSELVNIFSNKLSVHPSCVVVSPEGMVRYWPDITHHNNSVDKRVELNGEECDSLVHVGTIGCVFVTTTCTVVLIQYKEGAYGHELFCRPLKTPGTWLGGISKRVSSIFFGPISSDEGNETKIIRLLAIHNVQQEYSIYVLAGVNLQKWILQDYSTEQLSWAADLIRPLKDSFKSHISHWELCHIADIEVWILDMQPDREGQVLMLCAAVNLRLSPQVYYAMAAFAVNSANPPSETKDFLLLKITGVYKDSNLAEVLDYRFTLCGINAYIYNRKSITVIKPEEDPDPLECVGPQDHIFSGCIYMNTPIFFSRQHGLVAITNNQSKSSLFGTKSITFDSSLTENSFNANINNLSIYHVNPNEVYDACHDSESQLKAAFVFHVKNQLSDSYSMVNKLFPSEAPVLPGFDGLLDTIVVAVAKHILDDVPIGDPRWSSDSTHRWGLGSSHSMLVINQLRDKQHAFSLYLKFLKESGLWNKLTGITVRDTGMATIHILAELAEKLTAAIVWKTLPDKMQLLIYDEAIQKTVQNYSTEVGDNLSNYDIFFREITRIHESFSAISALCEEDAHSLIETGKLVGRIHDGNAIMLTVLTEVLQYRQHAKETFMLNDASKKMKLEFLPWTIALGSEGVMDALLLQQSVTLNYGLKVLTEGKEKDALLEEYVMFTDIILDGRKTHLQTVSFNRENMLYKQYCSDRTKLIKPLIDLQAQVHALRLAEKYLDFEVILLVCESNEDDDRINEYMKRFKNNGFPEFVYNWYLKEGKQAKLLKRYRVKESIPEGQDRLQRFLSSYPTLSWMQQIFDGDFASAAETLRLLSENERELITRQKSMISLSKLSKLAAPPASDTLDHLEDVNKRLQLIALQERIPDYVLEKYGCDSIKPRVFEPKELVALYISPEYEDSSEFDFQKALDVTNFTEDDNEKVELVLQIWRTALLKDTWEFSNLNEPLECLQQTLFFRLLDLLLTLGYDSNNLLPPLDILLDDPSMECFLDNTNFHALIKIGYEHFRSTQVL</sequence>
<organism evidence="11 12">
    <name type="scientific">Hypothenemus hampei</name>
    <name type="common">Coffee berry borer</name>
    <dbReference type="NCBI Taxonomy" id="57062"/>
    <lineage>
        <taxon>Eukaryota</taxon>
        <taxon>Metazoa</taxon>
        <taxon>Ecdysozoa</taxon>
        <taxon>Arthropoda</taxon>
        <taxon>Hexapoda</taxon>
        <taxon>Insecta</taxon>
        <taxon>Pterygota</taxon>
        <taxon>Neoptera</taxon>
        <taxon>Endopterygota</taxon>
        <taxon>Coleoptera</taxon>
        <taxon>Polyphaga</taxon>
        <taxon>Cucujiformia</taxon>
        <taxon>Curculionidae</taxon>
        <taxon>Scolytinae</taxon>
        <taxon>Hypothenemus</taxon>
    </lineage>
</organism>
<evidence type="ECO:0000256" key="5">
    <source>
        <dbReference type="ARBA" id="ARBA00022927"/>
    </source>
</evidence>
<accession>A0ABD1EE02</accession>
<evidence type="ECO:0000256" key="6">
    <source>
        <dbReference type="ARBA" id="ARBA00023010"/>
    </source>
</evidence>
<dbReference type="EMBL" id="JBDJPC010000008">
    <property type="protein sequence ID" value="KAL1492847.1"/>
    <property type="molecule type" value="Genomic_DNA"/>
</dbReference>
<dbReference type="Pfam" id="PF08801">
    <property type="entry name" value="Nucleoporin_N"/>
    <property type="match status" value="1"/>
</dbReference>
<evidence type="ECO:0008006" key="13">
    <source>
        <dbReference type="Google" id="ProtNLM"/>
    </source>
</evidence>
<reference evidence="11 12" key="1">
    <citation type="submission" date="2024-05" db="EMBL/GenBank/DDBJ databases">
        <title>Genetic variation in Jamaican populations of the coffee berry borer (Hypothenemus hampei).</title>
        <authorList>
            <person name="Errbii M."/>
            <person name="Myrie A."/>
        </authorList>
    </citation>
    <scope>NUCLEOTIDE SEQUENCE [LARGE SCALE GENOMIC DNA]</scope>
    <source>
        <strain evidence="11">JA-Hopewell-2020-01-JO</strain>
        <tissue evidence="11">Whole body</tissue>
    </source>
</reference>
<dbReference type="Pfam" id="PF03177">
    <property type="entry name" value="Nucleoporin_C"/>
    <property type="match status" value="1"/>
</dbReference>
<dbReference type="SUPFAM" id="SSF117289">
    <property type="entry name" value="Nucleoporin domain"/>
    <property type="match status" value="1"/>
</dbReference>
<dbReference type="InterPro" id="IPR007187">
    <property type="entry name" value="Nucleoporin_Nup133/Nup155_C"/>
</dbReference>
<keyword evidence="4" id="KW-0509">mRNA transport</keyword>
<dbReference type="PANTHER" id="PTHR13405">
    <property type="entry name" value="NUCLEAR PORE COMPLEX PROTEIN NUP133"/>
    <property type="match status" value="1"/>
</dbReference>
<dbReference type="InterPro" id="IPR014908">
    <property type="entry name" value="Nucleoporin_Nup133/Nup155_N"/>
</dbReference>
<evidence type="ECO:0000313" key="12">
    <source>
        <dbReference type="Proteomes" id="UP001566132"/>
    </source>
</evidence>
<protein>
    <recommendedName>
        <fullName evidence="13">Nuclear pore complex protein Nup133</fullName>
    </recommendedName>
</protein>
<keyword evidence="7" id="KW-0539">Nucleus</keyword>
<dbReference type="PANTHER" id="PTHR13405:SF11">
    <property type="entry name" value="NUCLEAR PORE COMPLEX PROTEIN NUP133"/>
    <property type="match status" value="1"/>
</dbReference>
<comment type="caution">
    <text evidence="11">The sequence shown here is derived from an EMBL/GenBank/DDBJ whole genome shotgun (WGS) entry which is preliminary data.</text>
</comment>
<dbReference type="InterPro" id="IPR037624">
    <property type="entry name" value="Nup133-like"/>
</dbReference>
<keyword evidence="6" id="KW-0811">Translocation</keyword>
<dbReference type="Gene3D" id="1.20.58.1380">
    <property type="match status" value="1"/>
</dbReference>
<comment type="similarity">
    <text evidence="2">Belongs to the nucleoporin Nup133 family.</text>
</comment>
<name>A0ABD1EE02_HYPHA</name>
<comment type="subcellular location">
    <subcellularLocation>
        <location evidence="1">Nucleus envelope</location>
    </subcellularLocation>
</comment>
<keyword evidence="5" id="KW-0653">Protein transport</keyword>
<dbReference type="Proteomes" id="UP001566132">
    <property type="component" value="Unassembled WGS sequence"/>
</dbReference>
<evidence type="ECO:0000256" key="1">
    <source>
        <dbReference type="ARBA" id="ARBA00004259"/>
    </source>
</evidence>
<evidence type="ECO:0000256" key="7">
    <source>
        <dbReference type="ARBA" id="ARBA00023242"/>
    </source>
</evidence>
<dbReference type="Gene3D" id="1.25.40.700">
    <property type="match status" value="1"/>
</dbReference>
<dbReference type="Gene3D" id="2.130.10.10">
    <property type="entry name" value="YVTN repeat-like/Quinoprotein amine dehydrogenase"/>
    <property type="match status" value="1"/>
</dbReference>
<evidence type="ECO:0000256" key="3">
    <source>
        <dbReference type="ARBA" id="ARBA00022448"/>
    </source>
</evidence>
<feature type="region of interest" description="Disordered" evidence="8">
    <location>
        <begin position="1"/>
        <end position="29"/>
    </location>
</feature>
<evidence type="ECO:0000256" key="8">
    <source>
        <dbReference type="SAM" id="MobiDB-lite"/>
    </source>
</evidence>
<gene>
    <name evidence="11" type="ORF">ABEB36_011029</name>
</gene>
<evidence type="ECO:0000256" key="2">
    <source>
        <dbReference type="ARBA" id="ARBA00005569"/>
    </source>
</evidence>
<proteinExistence type="inferred from homology"/>
<keyword evidence="12" id="KW-1185">Reference proteome</keyword>
<feature type="domain" description="Nucleoporin Nup133/Nup155-like C-terminal" evidence="9">
    <location>
        <begin position="811"/>
        <end position="993"/>
    </location>
</feature>
<evidence type="ECO:0000256" key="4">
    <source>
        <dbReference type="ARBA" id="ARBA00022816"/>
    </source>
</evidence>
<keyword evidence="3" id="KW-0813">Transport</keyword>
<feature type="compositionally biased region" description="Polar residues" evidence="8">
    <location>
        <begin position="8"/>
        <end position="23"/>
    </location>
</feature>
<dbReference type="InterPro" id="IPR015943">
    <property type="entry name" value="WD40/YVTN_repeat-like_dom_sf"/>
</dbReference>